<dbReference type="GO" id="GO:0042597">
    <property type="term" value="C:periplasmic space"/>
    <property type="evidence" value="ECO:0007669"/>
    <property type="project" value="UniProtKB-SubCell"/>
</dbReference>
<dbReference type="InterPro" id="IPR031811">
    <property type="entry name" value="ALGX/ALGJ_SGNH-like"/>
</dbReference>
<feature type="domain" description="AlgX/AlgJ SGNH hydrolase-like" evidence="7">
    <location>
        <begin position="86"/>
        <end position="311"/>
    </location>
</feature>
<dbReference type="RefSeq" id="WP_012169482.1">
    <property type="nucleotide sequence ID" value="NC_009937.1"/>
</dbReference>
<dbReference type="STRING" id="438753.AZC_0951"/>
<gene>
    <name evidence="8" type="ordered locus">AZC_0951</name>
</gene>
<keyword evidence="4" id="KW-0732">Signal</keyword>
<dbReference type="KEGG" id="azc:AZC_0951"/>
<name>A8HUI7_AZOC5</name>
<evidence type="ECO:0000256" key="5">
    <source>
        <dbReference type="ARBA" id="ARBA00022764"/>
    </source>
</evidence>
<dbReference type="Pfam" id="PF16822">
    <property type="entry name" value="ALGX"/>
    <property type="match status" value="1"/>
</dbReference>
<reference evidence="8 9" key="3">
    <citation type="journal article" date="2008" name="BMC Genomics">
        <title>The genome of the versatile nitrogen fixer Azorhizobium caulinodans ORS571.</title>
        <authorList>
            <person name="Lee KB."/>
            <person name="Backer P.D."/>
            <person name="Aono T."/>
            <person name="Liu CT."/>
            <person name="Suzuki S."/>
            <person name="Suzuki T."/>
            <person name="Kaneko T."/>
            <person name="Yamada M."/>
            <person name="Tabata S."/>
            <person name="Kupfer D.M."/>
            <person name="Najar F.Z."/>
            <person name="Wiley G.B."/>
            <person name="Roe B."/>
            <person name="Binnewies T.T."/>
            <person name="Ussery D.W."/>
            <person name="D'Haeze W."/>
            <person name="Herder J.D."/>
            <person name="Gevers D."/>
            <person name="Vereecke D."/>
            <person name="Holsters M."/>
            <person name="Oyaizu H."/>
        </authorList>
    </citation>
    <scope>NUCLEOTIDE SEQUENCE [LARGE SCALE GENOMIC DNA]</scope>
    <source>
        <strain evidence="9">ATCC 43989 / DSM 5975 / JCM 20966 / LMG 6465 / NBRC 14845 / NCIMB 13405 / ORS 571</strain>
    </source>
</reference>
<accession>A8HUI7</accession>
<reference evidence="8 9" key="1">
    <citation type="journal article" date="2007" name="Appl. Environ. Microbiol.">
        <title>Rhizobial factors required for stem nodule maturation and maintenance in Sesbania rostrata-Azorhizobium caulinodans ORS571 symbiosis.</title>
        <authorList>
            <person name="Suzuki S."/>
            <person name="Aono T."/>
            <person name="Lee KB."/>
            <person name="Suzuki T."/>
            <person name="Liu CT."/>
            <person name="Miwa H."/>
            <person name="Wakao S."/>
            <person name="Iki T."/>
            <person name="Oyaizu H."/>
        </authorList>
    </citation>
    <scope>NUCLEOTIDE SEQUENCE [LARGE SCALE GENOMIC DNA]</scope>
    <source>
        <strain evidence="9">ATCC 43989 / DSM 5975 / JCM 20966 / LMG 6465 / NBRC 14845 / NCIMB 13405 / ORS 571</strain>
    </source>
</reference>
<organism evidence="8 9">
    <name type="scientific">Azorhizobium caulinodans (strain ATCC 43989 / DSM 5975 / JCM 20966 / LMG 6465 / NBRC 14845 / NCIMB 13405 / ORS 571)</name>
    <dbReference type="NCBI Taxonomy" id="438753"/>
    <lineage>
        <taxon>Bacteria</taxon>
        <taxon>Pseudomonadati</taxon>
        <taxon>Pseudomonadota</taxon>
        <taxon>Alphaproteobacteria</taxon>
        <taxon>Hyphomicrobiales</taxon>
        <taxon>Xanthobacteraceae</taxon>
        <taxon>Azorhizobium</taxon>
    </lineage>
</organism>
<reference evidence="8 9" key="4">
    <citation type="journal article" date="2009" name="Appl. Environ. Microbiol.">
        <title>Comparative genome-wide transcriptional profiling of Azorhizobium caulinodans ORS571 grown under free-living and symbiotic conditions.</title>
        <authorList>
            <person name="Tsukada S."/>
            <person name="Aono T."/>
            <person name="Akiba N."/>
            <person name="Lee KB."/>
            <person name="Liu CT."/>
            <person name="Toyazaki H."/>
            <person name="Oyaizu H."/>
        </authorList>
    </citation>
    <scope>NUCLEOTIDE SEQUENCE [LARGE SCALE GENOMIC DNA]</scope>
    <source>
        <strain evidence="9">ATCC 43989 / DSM 5975 / JCM 20966 / LMG 6465 / NBRC 14845 / NCIMB 13405 / ORS 571</strain>
    </source>
</reference>
<evidence type="ECO:0000259" key="7">
    <source>
        <dbReference type="Pfam" id="PF16822"/>
    </source>
</evidence>
<evidence type="ECO:0000313" key="9">
    <source>
        <dbReference type="Proteomes" id="UP000000270"/>
    </source>
</evidence>
<comment type="subcellular location">
    <subcellularLocation>
        <location evidence="1">Periplasm</location>
    </subcellularLocation>
</comment>
<comment type="pathway">
    <text evidence="2">Glycan biosynthesis; alginate biosynthesis.</text>
</comment>
<reference evidence="8 9" key="5">
    <citation type="journal article" date="2010" name="Appl. Environ. Microbiol.">
        <title>phrR-like gene praR of Azorhizobium caulinodans ORS571 is essential for symbiosis with Sesbania rostrata and is involved in expression of reb genes.</title>
        <authorList>
            <person name="Akiba N."/>
            <person name="Aono T."/>
            <person name="Toyazaki H."/>
            <person name="Sato S."/>
            <person name="Oyaizu H."/>
        </authorList>
    </citation>
    <scope>NUCLEOTIDE SEQUENCE [LARGE SCALE GENOMIC DNA]</scope>
    <source>
        <strain evidence="9">ATCC 43989 / DSM 5975 / JCM 20966 / LMG 6465 / NBRC 14845 / NCIMB 13405 / ORS 571</strain>
    </source>
</reference>
<evidence type="ECO:0000256" key="6">
    <source>
        <dbReference type="ARBA" id="ARBA00022841"/>
    </source>
</evidence>
<evidence type="ECO:0000256" key="1">
    <source>
        <dbReference type="ARBA" id="ARBA00004418"/>
    </source>
</evidence>
<keyword evidence="6" id="KW-0016">Alginate biosynthesis</keyword>
<dbReference type="eggNOG" id="COG0457">
    <property type="taxonomic scope" value="Bacteria"/>
</dbReference>
<evidence type="ECO:0000256" key="3">
    <source>
        <dbReference type="ARBA" id="ARBA00022679"/>
    </source>
</evidence>
<dbReference type="Proteomes" id="UP000000270">
    <property type="component" value="Chromosome"/>
</dbReference>
<dbReference type="UniPathway" id="UPA00286"/>
<dbReference type="GO" id="GO:0042121">
    <property type="term" value="P:alginic acid biosynthetic process"/>
    <property type="evidence" value="ECO:0007669"/>
    <property type="project" value="UniProtKB-UniPathway"/>
</dbReference>
<reference evidence="8 9" key="6">
    <citation type="journal article" date="2011" name="Appl. Environ. Microbiol.">
        <title>Involvement of the azorhizobial chromosome partition gene (parA) in the onset of bacteroid differentiation during Sesbania rostrata stem nodule development.</title>
        <authorList>
            <person name="Liu CT."/>
            <person name="Lee KB."/>
            <person name="Wang YS."/>
            <person name="Peng MH."/>
            <person name="Lee KT."/>
            <person name="Suzuki S."/>
            <person name="Suzuki T."/>
            <person name="Oyaizu H."/>
        </authorList>
    </citation>
    <scope>NUCLEOTIDE SEQUENCE [LARGE SCALE GENOMIC DNA]</scope>
    <source>
        <strain evidence="9">ATCC 43989 / DSM 5975 / JCM 20966 / LMG 6465 / NBRC 14845 / NCIMB 13405 / ORS 571</strain>
    </source>
</reference>
<keyword evidence="9" id="KW-1185">Reference proteome</keyword>
<evidence type="ECO:0000256" key="2">
    <source>
        <dbReference type="ARBA" id="ARBA00005182"/>
    </source>
</evidence>
<protein>
    <recommendedName>
        <fullName evidence="7">AlgX/AlgJ SGNH hydrolase-like domain-containing protein</fullName>
    </recommendedName>
</protein>
<keyword evidence="5" id="KW-0574">Periplasm</keyword>
<evidence type="ECO:0000313" key="8">
    <source>
        <dbReference type="EMBL" id="BAF86949.1"/>
    </source>
</evidence>
<sequence length="368" mass="41007">MPLLFAYRRWWCFAFIGLLLLPTLGLVMPDLKAPIRTVQTVPPAWWIQATERLDPYINNNYGFRGLFMGAHAAYSKFMKSTRERPVLIGQKGQIFYTGEKALDQSLGRIFRTDQVERLVRVTDRMRDVLKARGITFAMVVPPNGQSVMPDLLPAWAQTEQKRPTEYDSVAATLPARGTAFADLRPELTAAREEGPVYRRTDTHWNNRGAVLGFNAAMRAAGRPELQVPESEALGPLTPTATGDLARYLGETSETGDLDYPPKGPMVQPANLKPLPGLMPATRGNDPFEGYAYETGHAGPRILVIGDSFSQSFWPGLLARNASAFGWTHHRNCRFEWSVIDRFKPDIVIYAPVERAITCLGSPAGLDMK</sequence>
<reference evidence="9" key="2">
    <citation type="submission" date="2007-04" db="EMBL/GenBank/DDBJ databases">
        <title>Complete genome sequence of the nitrogen-fixing bacterium Azorhizobium caulinodans ORS571.</title>
        <authorList>
            <person name="Lee K.B."/>
            <person name="Backer P.D."/>
            <person name="Aono T."/>
            <person name="Liu C.T."/>
            <person name="Suzuki S."/>
            <person name="Suzuki T."/>
            <person name="Kaneko T."/>
            <person name="Yamada M."/>
            <person name="Tabata S."/>
            <person name="Kupfer D.M."/>
            <person name="Najar F.Z."/>
            <person name="Wiley G.B."/>
            <person name="Roe B."/>
            <person name="Binnewies T."/>
            <person name="Ussery D."/>
            <person name="Vereecke D."/>
            <person name="Gevers D."/>
            <person name="Holsters M."/>
            <person name="Oyaizu H."/>
        </authorList>
    </citation>
    <scope>NUCLEOTIDE SEQUENCE [LARGE SCALE GENOMIC DNA]</scope>
    <source>
        <strain evidence="9">ATCC 43989 / DSM 5975 / JCM 20966 / LMG 6465 / NBRC 14845 / NCIMB 13405 / ORS 571</strain>
    </source>
</reference>
<keyword evidence="3" id="KW-0808">Transferase</keyword>
<proteinExistence type="predicted"/>
<dbReference type="EMBL" id="AP009384">
    <property type="protein sequence ID" value="BAF86949.1"/>
    <property type="molecule type" value="Genomic_DNA"/>
</dbReference>
<dbReference type="HOGENOM" id="CLU_711619_0_0_5"/>
<dbReference type="GO" id="GO:0016740">
    <property type="term" value="F:transferase activity"/>
    <property type="evidence" value="ECO:0007669"/>
    <property type="project" value="UniProtKB-KW"/>
</dbReference>
<evidence type="ECO:0000256" key="4">
    <source>
        <dbReference type="ARBA" id="ARBA00022729"/>
    </source>
</evidence>
<dbReference type="AlphaFoldDB" id="A8HUI7"/>